<evidence type="ECO:0000259" key="18">
    <source>
        <dbReference type="PROSITE" id="PS51382"/>
    </source>
</evidence>
<evidence type="ECO:0000256" key="7">
    <source>
        <dbReference type="ARBA" id="ARBA00022989"/>
    </source>
</evidence>
<feature type="transmembrane region" description="Helical" evidence="17">
    <location>
        <begin position="715"/>
        <end position="736"/>
    </location>
</feature>
<keyword evidence="20" id="KW-1185">Reference proteome</keyword>
<feature type="region of interest" description="Disordered" evidence="16">
    <location>
        <begin position="511"/>
        <end position="560"/>
    </location>
</feature>
<feature type="transmembrane region" description="Helical" evidence="17">
    <location>
        <begin position="689"/>
        <end position="708"/>
    </location>
</feature>
<dbReference type="GO" id="GO:0000329">
    <property type="term" value="C:fungal-type vacuole membrane"/>
    <property type="evidence" value="ECO:0007669"/>
    <property type="project" value="TreeGrafter"/>
</dbReference>
<evidence type="ECO:0000256" key="5">
    <source>
        <dbReference type="ARBA" id="ARBA00022679"/>
    </source>
</evidence>
<dbReference type="EMBL" id="MCGR01000017">
    <property type="protein sequence ID" value="ORY84719.1"/>
    <property type="molecule type" value="Genomic_DNA"/>
</dbReference>
<evidence type="ECO:0000256" key="4">
    <source>
        <dbReference type="ARBA" id="ARBA00022554"/>
    </source>
</evidence>
<dbReference type="GO" id="GO:0008976">
    <property type="term" value="F:polyphosphate kinase activity"/>
    <property type="evidence" value="ECO:0007669"/>
    <property type="project" value="UniProtKB-EC"/>
</dbReference>
<dbReference type="InterPro" id="IPR003807">
    <property type="entry name" value="DUF202"/>
</dbReference>
<feature type="transmembrane region" description="Helical" evidence="17">
    <location>
        <begin position="756"/>
        <end position="776"/>
    </location>
</feature>
<feature type="coiled-coil region" evidence="15">
    <location>
        <begin position="58"/>
        <end position="85"/>
    </location>
</feature>
<comment type="caution">
    <text evidence="19">The sequence shown here is derived from an EMBL/GenBank/DDBJ whole genome shotgun (WGS) entry which is preliminary data.</text>
</comment>
<dbReference type="PANTHER" id="PTHR46140">
    <property type="entry name" value="VACUOLAR TRANSPORTER CHAPERONE 1-RELATED"/>
    <property type="match status" value="1"/>
</dbReference>
<dbReference type="STRING" id="106004.A0A1Y2FLA8"/>
<evidence type="ECO:0000256" key="6">
    <source>
        <dbReference type="ARBA" id="ARBA00022692"/>
    </source>
</evidence>
<evidence type="ECO:0000256" key="8">
    <source>
        <dbReference type="ARBA" id="ARBA00023136"/>
    </source>
</evidence>
<dbReference type="Gene3D" id="3.20.100.30">
    <property type="entry name" value="VTC, catalytic tunnel domain"/>
    <property type="match status" value="1"/>
</dbReference>
<evidence type="ECO:0000256" key="14">
    <source>
        <dbReference type="ARBA" id="ARBA00081313"/>
    </source>
</evidence>
<evidence type="ECO:0000256" key="13">
    <source>
        <dbReference type="ARBA" id="ARBA00080494"/>
    </source>
</evidence>
<evidence type="ECO:0000313" key="20">
    <source>
        <dbReference type="Proteomes" id="UP000193467"/>
    </source>
</evidence>
<evidence type="ECO:0000256" key="9">
    <source>
        <dbReference type="ARBA" id="ARBA00050204"/>
    </source>
</evidence>
<dbReference type="FunFam" id="3.20.100.30:FF:000001">
    <property type="entry name" value="Vacuolar transporter chaperone 4"/>
    <property type="match status" value="1"/>
</dbReference>
<evidence type="ECO:0000256" key="12">
    <source>
        <dbReference type="ARBA" id="ARBA00075894"/>
    </source>
</evidence>
<dbReference type="PANTHER" id="PTHR46140:SF1">
    <property type="entry name" value="VACUOLAR TRANSPORTER CHAPERONE COMPLEX SUBUNIT 4-RELATED"/>
    <property type="match status" value="1"/>
</dbReference>
<evidence type="ECO:0000313" key="19">
    <source>
        <dbReference type="EMBL" id="ORY84719.1"/>
    </source>
</evidence>
<dbReference type="FunCoup" id="A0A1Y2FLA8">
    <property type="interactions" value="33"/>
</dbReference>
<dbReference type="Pfam" id="PF09359">
    <property type="entry name" value="VTC"/>
    <property type="match status" value="1"/>
</dbReference>
<comment type="cofactor">
    <cofactor evidence="1">
        <name>Mn(2+)</name>
        <dbReference type="ChEBI" id="CHEBI:29035"/>
    </cofactor>
</comment>
<feature type="compositionally biased region" description="Acidic residues" evidence="16">
    <location>
        <begin position="101"/>
        <end position="115"/>
    </location>
</feature>
<comment type="catalytic activity">
    <reaction evidence="9">
        <text>[phosphate](n) + ATP = [phosphate](n+1) + ADP</text>
        <dbReference type="Rhea" id="RHEA:19573"/>
        <dbReference type="Rhea" id="RHEA-COMP:9859"/>
        <dbReference type="Rhea" id="RHEA-COMP:14280"/>
        <dbReference type="ChEBI" id="CHEBI:16838"/>
        <dbReference type="ChEBI" id="CHEBI:30616"/>
        <dbReference type="ChEBI" id="CHEBI:456216"/>
        <dbReference type="EC" id="2.7.4.1"/>
    </reaction>
    <physiologicalReaction direction="left-to-right" evidence="9">
        <dbReference type="Rhea" id="RHEA:19574"/>
    </physiologicalReaction>
</comment>
<dbReference type="Pfam" id="PF02656">
    <property type="entry name" value="DUF202"/>
    <property type="match status" value="1"/>
</dbReference>
<comment type="subcellular location">
    <subcellularLocation>
        <location evidence="2">Vacuole membrane</location>
        <topology evidence="2">Multi-pass membrane protein</topology>
    </subcellularLocation>
</comment>
<evidence type="ECO:0000256" key="1">
    <source>
        <dbReference type="ARBA" id="ARBA00001936"/>
    </source>
</evidence>
<accession>A0A1Y2FLA8</accession>
<name>A0A1Y2FLA8_9BASI</name>
<feature type="domain" description="SPX" evidence="18">
    <location>
        <begin position="1"/>
        <end position="169"/>
    </location>
</feature>
<evidence type="ECO:0000256" key="11">
    <source>
        <dbReference type="ARBA" id="ARBA00067464"/>
    </source>
</evidence>
<keyword evidence="6 17" id="KW-0812">Transmembrane</keyword>
<feature type="compositionally biased region" description="Polar residues" evidence="16">
    <location>
        <begin position="519"/>
        <end position="538"/>
    </location>
</feature>
<keyword evidence="5" id="KW-0808">Transferase</keyword>
<protein>
    <recommendedName>
        <fullName evidence="11">Vacuolar transporter chaperone complex subunit 4</fullName>
        <ecNumber evidence="3">2.7.4.1</ecNumber>
    </recommendedName>
    <alternativeName>
        <fullName evidence="13">Polyphosphate kinase</fullName>
    </alternativeName>
    <alternativeName>
        <fullName evidence="12">SPX-dependent polyphosphate polymerase VTC subunit 4</fullName>
    </alternativeName>
    <alternativeName>
        <fullName evidence="14">Vacuolar membrane polyphosphate polymerase catalytic subunit</fullName>
    </alternativeName>
</protein>
<keyword evidence="7 17" id="KW-1133">Transmembrane helix</keyword>
<evidence type="ECO:0000256" key="16">
    <source>
        <dbReference type="SAM" id="MobiDB-lite"/>
    </source>
</evidence>
<dbReference type="OrthoDB" id="6493944at2759"/>
<organism evidence="19 20">
    <name type="scientific">Leucosporidium creatinivorum</name>
    <dbReference type="NCBI Taxonomy" id="106004"/>
    <lineage>
        <taxon>Eukaryota</taxon>
        <taxon>Fungi</taxon>
        <taxon>Dikarya</taxon>
        <taxon>Basidiomycota</taxon>
        <taxon>Pucciniomycotina</taxon>
        <taxon>Microbotryomycetes</taxon>
        <taxon>Leucosporidiales</taxon>
        <taxon>Leucosporidium</taxon>
    </lineage>
</organism>
<reference evidence="19 20" key="1">
    <citation type="submission" date="2016-07" db="EMBL/GenBank/DDBJ databases">
        <title>Pervasive Adenine N6-methylation of Active Genes in Fungi.</title>
        <authorList>
            <consortium name="DOE Joint Genome Institute"/>
            <person name="Mondo S.J."/>
            <person name="Dannebaum R.O."/>
            <person name="Kuo R.C."/>
            <person name="Labutti K."/>
            <person name="Haridas S."/>
            <person name="Kuo A."/>
            <person name="Salamov A."/>
            <person name="Ahrendt S.R."/>
            <person name="Lipzen A."/>
            <person name="Sullivan W."/>
            <person name="Andreopoulos W.B."/>
            <person name="Clum A."/>
            <person name="Lindquist E."/>
            <person name="Daum C."/>
            <person name="Ramamoorthy G.K."/>
            <person name="Gryganskyi A."/>
            <person name="Culley D."/>
            <person name="Magnuson J.K."/>
            <person name="James T.Y."/>
            <person name="O'Malley M.A."/>
            <person name="Stajich J.E."/>
            <person name="Spatafora J.W."/>
            <person name="Visel A."/>
            <person name="Grigoriev I.V."/>
        </authorList>
    </citation>
    <scope>NUCLEOTIDE SEQUENCE [LARGE SCALE GENOMIC DNA]</scope>
    <source>
        <strain evidence="19 20">62-1032</strain>
    </source>
</reference>
<keyword evidence="4" id="KW-0926">Vacuole</keyword>
<sequence>MKFGAAIKDALYTEWQSSYIDYSGLKRFVKDRQAKHSWDDVDEADFIKALEGELDKVVKFQENKMKELTDKITEYEADVKDLIAQADAAAPPTPSTSEGGDPADTDASDDETDDEFEDRFVDLEEDLANVIADVHDLGHFSHLNYTGFVKIVKKHDKRTGFALRGQFMREYLDKRPFYKENYDAIIVQLSRLYNLVRTRGHPVMGDSSAGGSQNAFVRQTTKYWVHPDNYVQLKLVILKHLPVLVFDPEKPFEQADAAVSSSYFDNENLDLYLGRLEKTEGAEAIRMRWYGGMDAKTIFVERKTHREDWTGEKSVKARFPIKEELLNDFLSGKHTMDETFEAQLKKGKKTAKEVESMIKLAREVQAAVRVKKLRPVMRTFYNRTAFQLPGDARVRISFDTQLSLVREDNWDGETRAGDNWRRPDCGIDWPFPNVKDSDKELFPYGVLEVKLQTQMGQEPPEWVRELVSSHLVEAVPKFSKFIHGCATLLPNRVDLVPFWLPQMETDIRKPATRKAQIQRPVNSHSASPTHSPSETASGDTADLTGYTEPVSDDEEGDENQHHAITNDEAGWVDLPAQAAAEAKAYRDQNAGKLDASAPNKAAAKLQEIFPKLTPANLSKLLDSKYETERDRGLNEAAAEGQDTVNPSGISLRPGRVEYVSSFRAQPGKRIAIPVRVEPKVFYANERTTLSWVEFSVVVSAIGIGILSYADPHDDIALAAAASFTTVALLSLLYTGYTYVWRVKKIRNREAVNYHDWLGPSVLCGVLLLAVIVNFSLRMKAGL</sequence>
<evidence type="ECO:0000256" key="3">
    <source>
        <dbReference type="ARBA" id="ARBA00012960"/>
    </source>
</evidence>
<evidence type="ECO:0000256" key="2">
    <source>
        <dbReference type="ARBA" id="ARBA00004128"/>
    </source>
</evidence>
<dbReference type="InterPro" id="IPR004331">
    <property type="entry name" value="SPX_dom"/>
</dbReference>
<keyword evidence="8 17" id="KW-0472">Membrane</keyword>
<dbReference type="GO" id="GO:0006799">
    <property type="term" value="P:polyphosphate biosynthetic process"/>
    <property type="evidence" value="ECO:0007669"/>
    <property type="project" value="UniProtKB-ARBA"/>
</dbReference>
<gene>
    <name evidence="19" type="ORF">BCR35DRAFT_278107</name>
</gene>
<dbReference type="CDD" id="cd07751">
    <property type="entry name" value="PolyPPase_VTC4_like"/>
    <property type="match status" value="1"/>
</dbReference>
<feature type="region of interest" description="Disordered" evidence="16">
    <location>
        <begin position="88"/>
        <end position="115"/>
    </location>
</feature>
<dbReference type="CDD" id="cd14480">
    <property type="entry name" value="SPX_VTC2_like"/>
    <property type="match status" value="1"/>
</dbReference>
<dbReference type="InterPro" id="IPR051572">
    <property type="entry name" value="VTC_Complex_Subunit"/>
</dbReference>
<dbReference type="Proteomes" id="UP000193467">
    <property type="component" value="Unassembled WGS sequence"/>
</dbReference>
<comment type="similarity">
    <text evidence="10">Belongs to the VTC4 family.</text>
</comment>
<evidence type="ECO:0000256" key="10">
    <source>
        <dbReference type="ARBA" id="ARBA00061390"/>
    </source>
</evidence>
<dbReference type="GO" id="GO:0033254">
    <property type="term" value="C:vacuolar transporter chaperone complex"/>
    <property type="evidence" value="ECO:0007669"/>
    <property type="project" value="TreeGrafter"/>
</dbReference>
<keyword evidence="15" id="KW-0175">Coiled coil</keyword>
<proteinExistence type="inferred from homology"/>
<evidence type="ECO:0000256" key="15">
    <source>
        <dbReference type="SAM" id="Coils"/>
    </source>
</evidence>
<evidence type="ECO:0000256" key="17">
    <source>
        <dbReference type="SAM" id="Phobius"/>
    </source>
</evidence>
<dbReference type="AlphaFoldDB" id="A0A1Y2FLA8"/>
<dbReference type="PROSITE" id="PS51382">
    <property type="entry name" value="SPX"/>
    <property type="match status" value="1"/>
</dbReference>
<dbReference type="EC" id="2.7.4.1" evidence="3"/>
<dbReference type="InterPro" id="IPR042267">
    <property type="entry name" value="VTC_sf"/>
</dbReference>
<dbReference type="InParanoid" id="A0A1Y2FLA8"/>
<dbReference type="InterPro" id="IPR018966">
    <property type="entry name" value="VTC_domain"/>
</dbReference>